<reference evidence="7" key="1">
    <citation type="submission" date="2022-11" db="UniProtKB">
        <authorList>
            <consortium name="EnsemblMetazoa"/>
        </authorList>
    </citation>
    <scope>IDENTIFICATION</scope>
</reference>
<evidence type="ECO:0000313" key="7">
    <source>
        <dbReference type="EnsemblMetazoa" id="XP_038066248.1"/>
    </source>
</evidence>
<dbReference type="EnsemblMetazoa" id="XM_038210320.1">
    <property type="protein sequence ID" value="XP_038066248.1"/>
    <property type="gene ID" value="LOC119736276"/>
</dbReference>
<dbReference type="Pfam" id="PF01391">
    <property type="entry name" value="Collagen"/>
    <property type="match status" value="1"/>
</dbReference>
<dbReference type="PANTHER" id="PTHR15427">
    <property type="entry name" value="EMILIN ELASTIN MICROFIBRIL INTERFACE-LOCATED PROTEIN ELASTIN MICROFIBRIL INTERFACER"/>
    <property type="match status" value="1"/>
</dbReference>
<dbReference type="InterPro" id="IPR050392">
    <property type="entry name" value="Collagen/C1q_domain"/>
</dbReference>
<keyword evidence="3 5" id="KW-0732">Signal</keyword>
<dbReference type="Proteomes" id="UP000887568">
    <property type="component" value="Unplaced"/>
</dbReference>
<dbReference type="Pfam" id="PF00386">
    <property type="entry name" value="C1q"/>
    <property type="match status" value="1"/>
</dbReference>
<dbReference type="OrthoDB" id="6088199at2759"/>
<evidence type="ECO:0000313" key="8">
    <source>
        <dbReference type="Proteomes" id="UP000887568"/>
    </source>
</evidence>
<organism evidence="7 8">
    <name type="scientific">Patiria miniata</name>
    <name type="common">Bat star</name>
    <name type="synonym">Asterina miniata</name>
    <dbReference type="NCBI Taxonomy" id="46514"/>
    <lineage>
        <taxon>Eukaryota</taxon>
        <taxon>Metazoa</taxon>
        <taxon>Echinodermata</taxon>
        <taxon>Eleutherozoa</taxon>
        <taxon>Asterozoa</taxon>
        <taxon>Asteroidea</taxon>
        <taxon>Valvatacea</taxon>
        <taxon>Valvatida</taxon>
        <taxon>Asterinidae</taxon>
        <taxon>Patiria</taxon>
    </lineage>
</organism>
<feature type="compositionally biased region" description="Basic and acidic residues" evidence="4">
    <location>
        <begin position="111"/>
        <end position="122"/>
    </location>
</feature>
<dbReference type="SUPFAM" id="SSF49842">
    <property type="entry name" value="TNF-like"/>
    <property type="match status" value="1"/>
</dbReference>
<dbReference type="Gene3D" id="2.60.120.40">
    <property type="match status" value="1"/>
</dbReference>
<dbReference type="GeneID" id="119736276"/>
<keyword evidence="2" id="KW-0964">Secreted</keyword>
<dbReference type="AlphaFoldDB" id="A0A914ARG7"/>
<dbReference type="InterPro" id="IPR008983">
    <property type="entry name" value="Tumour_necrosis_fac-like_dom"/>
</dbReference>
<dbReference type="OMA" id="NANRAYV"/>
<comment type="subcellular location">
    <subcellularLocation>
        <location evidence="1">Secreted</location>
    </subcellularLocation>
</comment>
<feature type="compositionally biased region" description="Low complexity" evidence="4">
    <location>
        <begin position="124"/>
        <end position="145"/>
    </location>
</feature>
<evidence type="ECO:0000256" key="1">
    <source>
        <dbReference type="ARBA" id="ARBA00004613"/>
    </source>
</evidence>
<feature type="domain" description="C1q" evidence="6">
    <location>
        <begin position="152"/>
        <end position="285"/>
    </location>
</feature>
<name>A0A914ARG7_PATMI</name>
<evidence type="ECO:0000259" key="6">
    <source>
        <dbReference type="PROSITE" id="PS50871"/>
    </source>
</evidence>
<dbReference type="SMART" id="SM00110">
    <property type="entry name" value="C1Q"/>
    <property type="match status" value="1"/>
</dbReference>
<dbReference type="RefSeq" id="XP_038066248.1">
    <property type="nucleotide sequence ID" value="XM_038210320.1"/>
</dbReference>
<protein>
    <recommendedName>
        <fullName evidence="6">C1q domain-containing protein</fullName>
    </recommendedName>
</protein>
<dbReference type="InterPro" id="IPR001073">
    <property type="entry name" value="C1q_dom"/>
</dbReference>
<dbReference type="PROSITE" id="PS50871">
    <property type="entry name" value="C1Q"/>
    <property type="match status" value="1"/>
</dbReference>
<evidence type="ECO:0000256" key="3">
    <source>
        <dbReference type="ARBA" id="ARBA00022729"/>
    </source>
</evidence>
<dbReference type="PANTHER" id="PTHR15427:SF50">
    <property type="entry name" value="COMPLEMENT C1Q TUMOR NECROSIS FACTOR-RELATED PROTEIN 2-LIKE"/>
    <property type="match status" value="1"/>
</dbReference>
<sequence length="285" mass="29570">MSRMTLMVSGRLAGMLLLVLLWSSSGHCVALEEQTGTSSCCDAYFQGPAGTPGVPGIPGNPGVQGSIGVKGEPGFGLPGPKGETGDQGRQGDQGKPGEVGPPGKMGPAGRTGDKGEGQKGDQGEPGLEGPQGPPGERGQKGQPGEATLVTPTPPSVFAFSAYRTTGLTGSEGDVIIFDNIMTNVGDGYDSQSGVFTCSVPGVYSFTISVNNNANRAYVRLVKNVELIFSLYNSQTGAFHQSSNSAAVSLATGDRVWLQFGDDSNRGIYSNNNRYCYFTGFLIHAM</sequence>
<evidence type="ECO:0000256" key="4">
    <source>
        <dbReference type="SAM" id="MobiDB-lite"/>
    </source>
</evidence>
<dbReference type="GO" id="GO:0005581">
    <property type="term" value="C:collagen trimer"/>
    <property type="evidence" value="ECO:0007669"/>
    <property type="project" value="UniProtKB-KW"/>
</dbReference>
<evidence type="ECO:0000256" key="2">
    <source>
        <dbReference type="ARBA" id="ARBA00022525"/>
    </source>
</evidence>
<feature type="chain" id="PRO_5036711247" description="C1q domain-containing protein" evidence="5">
    <location>
        <begin position="31"/>
        <end position="285"/>
    </location>
</feature>
<keyword evidence="8" id="KW-1185">Reference proteome</keyword>
<evidence type="ECO:0000256" key="5">
    <source>
        <dbReference type="SAM" id="SignalP"/>
    </source>
</evidence>
<dbReference type="InterPro" id="IPR008160">
    <property type="entry name" value="Collagen"/>
</dbReference>
<accession>A0A914ARG7</accession>
<feature type="region of interest" description="Disordered" evidence="4">
    <location>
        <begin position="52"/>
        <end position="153"/>
    </location>
</feature>
<proteinExistence type="predicted"/>
<feature type="signal peptide" evidence="5">
    <location>
        <begin position="1"/>
        <end position="30"/>
    </location>
</feature>
<dbReference type="PRINTS" id="PR00007">
    <property type="entry name" value="COMPLEMNTC1Q"/>
</dbReference>